<dbReference type="PANTHER" id="PTHR21419">
    <property type="match status" value="1"/>
</dbReference>
<dbReference type="GO" id="GO:0016020">
    <property type="term" value="C:membrane"/>
    <property type="evidence" value="ECO:0007669"/>
    <property type="project" value="UniProtKB-SubCell"/>
</dbReference>
<proteinExistence type="predicted"/>
<evidence type="ECO:0000256" key="1">
    <source>
        <dbReference type="ARBA" id="ARBA00004167"/>
    </source>
</evidence>
<dbReference type="SUPFAM" id="SSF50998">
    <property type="entry name" value="Quinoprotein alcohol dehydrogenase-like"/>
    <property type="match status" value="1"/>
</dbReference>
<gene>
    <name evidence="5" type="ORF">JGI24_01134</name>
</gene>
<evidence type="ECO:0000313" key="5">
    <source>
        <dbReference type="EMBL" id="CUT02485.1"/>
    </source>
</evidence>
<dbReference type="RefSeq" id="WP_072150515.1">
    <property type="nucleotide sequence ID" value="NZ_CZVU01000050.1"/>
</dbReference>
<keyword evidence="6" id="KW-1185">Reference proteome</keyword>
<protein>
    <recommendedName>
        <fullName evidence="7">Repeat domain-containing protein</fullName>
    </recommendedName>
</protein>
<name>A0A656D7T6_KRYT1</name>
<dbReference type="InterPro" id="IPR045232">
    <property type="entry name" value="FAM234"/>
</dbReference>
<dbReference type="InterPro" id="IPR028994">
    <property type="entry name" value="Integrin_alpha_N"/>
</dbReference>
<dbReference type="InterPro" id="IPR011047">
    <property type="entry name" value="Quinoprotein_ADH-like_sf"/>
</dbReference>
<evidence type="ECO:0000256" key="3">
    <source>
        <dbReference type="ARBA" id="ARBA00022989"/>
    </source>
</evidence>
<evidence type="ECO:0000313" key="6">
    <source>
        <dbReference type="Proteomes" id="UP000243065"/>
    </source>
</evidence>
<keyword evidence="3" id="KW-1133">Transmembrane helix</keyword>
<dbReference type="Proteomes" id="UP000243065">
    <property type="component" value="Unassembled WGS sequence"/>
</dbReference>
<dbReference type="SUPFAM" id="SSF69318">
    <property type="entry name" value="Integrin alpha N-terminal domain"/>
    <property type="match status" value="1"/>
</dbReference>
<reference evidence="5 6" key="1">
    <citation type="submission" date="2015-11" db="EMBL/GenBank/DDBJ databases">
        <authorList>
            <person name="Varghese N."/>
        </authorList>
    </citation>
    <scope>NUCLEOTIDE SEQUENCE [LARGE SCALE GENOMIC DNA]</scope>
    <source>
        <strain evidence="5 6">JGI-24</strain>
    </source>
</reference>
<sequence>MKNEIKFNINFPITASPVAYDINEDGEDELIITADKIYIFDLKSTQKPILTLETQKPCASTPAIFKSKISKNKILITGSDDDNLYFFILDDIKRSFKFKTHGDIFSSPIIYDIDLDGFAEVIFGSDDGRVYIIKLNDDGEILNANHFQTNGFVSSSPALFPNDDGSFDIVIGSWDENLYRIDGKNLKCKWKTNLNHIIWSSPAVCDLNADGKPEIISISNSINLLNEKGFNIQPFPVKLKSFTVSSPAICDVDNDDNLEFIVCSGSVYIFTVDGLKNFSRDIKTIFWASPIVADIDGDETQEIIACDYFGNLWILSEKVNFKKKIASSIVSSPIAADIDGDGLIEIIICTMDGDILILPTKGKKSEWNNFRGNDKNRFLNKNFIPHKELKPSENLLEQRINIVEFQEIKIEKPVKSLKIVRGKKGKIKLWELKIELEISGLKKGIMYFEKNGNWFPSPLFGDGESFIARFPPLKKFSFVRYFLIIETWQGQFIRFPEKGFRFFISV</sequence>
<evidence type="ECO:0000256" key="4">
    <source>
        <dbReference type="ARBA" id="ARBA00023136"/>
    </source>
</evidence>
<dbReference type="InterPro" id="IPR015943">
    <property type="entry name" value="WD40/YVTN_repeat-like_dom_sf"/>
</dbReference>
<evidence type="ECO:0008006" key="7">
    <source>
        <dbReference type="Google" id="ProtNLM"/>
    </source>
</evidence>
<dbReference type="AlphaFoldDB" id="A0A656D7T6"/>
<keyword evidence="2" id="KW-0812">Transmembrane</keyword>
<accession>A0A656D7T6</accession>
<dbReference type="Gene3D" id="2.130.10.10">
    <property type="entry name" value="YVTN repeat-like/Quinoprotein amine dehydrogenase"/>
    <property type="match status" value="2"/>
</dbReference>
<comment type="subcellular location">
    <subcellularLocation>
        <location evidence="1">Membrane</location>
        <topology evidence="1">Single-pass membrane protein</topology>
    </subcellularLocation>
</comment>
<keyword evidence="4" id="KW-0472">Membrane</keyword>
<organism evidence="5 6">
    <name type="scientific">Kryptobacter tengchongensis</name>
    <dbReference type="NCBI Taxonomy" id="1643429"/>
    <lineage>
        <taxon>Bacteria</taxon>
        <taxon>Pseudomonadati</taxon>
        <taxon>Candidatus Kryptoniota</taxon>
        <taxon>Candidatus Kryptobacter</taxon>
    </lineage>
</organism>
<dbReference type="PANTHER" id="PTHR21419:SF30">
    <property type="entry name" value="IG-LIKE DOMAIN-CONTAINING PROTEIN"/>
    <property type="match status" value="1"/>
</dbReference>
<evidence type="ECO:0000256" key="2">
    <source>
        <dbReference type="ARBA" id="ARBA00022692"/>
    </source>
</evidence>
<dbReference type="EMBL" id="CZVU01000050">
    <property type="protein sequence ID" value="CUT02485.1"/>
    <property type="molecule type" value="Genomic_DNA"/>
</dbReference>
<dbReference type="OrthoDB" id="9816120at2"/>